<evidence type="ECO:0000256" key="2">
    <source>
        <dbReference type="ARBA" id="ARBA00022857"/>
    </source>
</evidence>
<dbReference type="PANTHER" id="PTHR24321">
    <property type="entry name" value="DEHYDROGENASES, SHORT CHAIN"/>
    <property type="match status" value="1"/>
</dbReference>
<reference evidence="4 5" key="1">
    <citation type="submission" date="2023-10" db="EMBL/GenBank/DDBJ databases">
        <title>Draft genome sequence of Xylaria bambusicola isolate GMP-LS, the root and basal stem rot pathogen of sugarcane in Indonesia.</title>
        <authorList>
            <person name="Selvaraj P."/>
            <person name="Muralishankar V."/>
            <person name="Muruganantham S."/>
            <person name="Sp S."/>
            <person name="Haryani S."/>
            <person name="Lau K.J.X."/>
            <person name="Naqvi N.I."/>
        </authorList>
    </citation>
    <scope>NUCLEOTIDE SEQUENCE [LARGE SCALE GENOMIC DNA]</scope>
    <source>
        <strain evidence="4">GMP-LS</strain>
    </source>
</reference>
<comment type="similarity">
    <text evidence="1">Belongs to the short-chain dehydrogenases/reductases (SDR) family.</text>
</comment>
<dbReference type="Pfam" id="PF13561">
    <property type="entry name" value="adh_short_C2"/>
    <property type="match status" value="1"/>
</dbReference>
<keyword evidence="3" id="KW-0560">Oxidoreductase</keyword>
<dbReference type="InterPro" id="IPR036291">
    <property type="entry name" value="NAD(P)-bd_dom_sf"/>
</dbReference>
<proteinExistence type="inferred from homology"/>
<evidence type="ECO:0000313" key="4">
    <source>
        <dbReference type="EMBL" id="KAK5627659.1"/>
    </source>
</evidence>
<protein>
    <submittedName>
        <fullName evidence="4">Uncharacterized protein</fullName>
    </submittedName>
</protein>
<dbReference type="GO" id="GO:0016491">
    <property type="term" value="F:oxidoreductase activity"/>
    <property type="evidence" value="ECO:0007669"/>
    <property type="project" value="UniProtKB-KW"/>
</dbReference>
<evidence type="ECO:0000256" key="1">
    <source>
        <dbReference type="ARBA" id="ARBA00006484"/>
    </source>
</evidence>
<evidence type="ECO:0000256" key="3">
    <source>
        <dbReference type="ARBA" id="ARBA00023002"/>
    </source>
</evidence>
<name>A0AAN7UKD2_9PEZI</name>
<dbReference type="Gene3D" id="3.40.50.720">
    <property type="entry name" value="NAD(P)-binding Rossmann-like Domain"/>
    <property type="match status" value="1"/>
</dbReference>
<organism evidence="4 5">
    <name type="scientific">Xylaria bambusicola</name>
    <dbReference type="NCBI Taxonomy" id="326684"/>
    <lineage>
        <taxon>Eukaryota</taxon>
        <taxon>Fungi</taxon>
        <taxon>Dikarya</taxon>
        <taxon>Ascomycota</taxon>
        <taxon>Pezizomycotina</taxon>
        <taxon>Sordariomycetes</taxon>
        <taxon>Xylariomycetidae</taxon>
        <taxon>Xylariales</taxon>
        <taxon>Xylariaceae</taxon>
        <taxon>Xylaria</taxon>
    </lineage>
</organism>
<dbReference type="CDD" id="cd05233">
    <property type="entry name" value="SDR_c"/>
    <property type="match status" value="1"/>
</dbReference>
<sequence length="297" mass="31031">MQYIPCIIIITCAMDITGNAIIFGGGGGIGRATALAFTHAGAAGLLIADINLERAQSVANETTAASKQPGFHAEAVQVDVRLKDSVDSAFENMVQSFGRIDYCVTCAAVPSRTFKSTADADVSEFLNAQSVNVNGTFFVIQASLSIMRSQEPRPNFAGSPSRGNTRGSVVALGSALSIAAAPAFVQYTTSKHAVVGLVRTAVHNRLTLDLALDGIKDDIRVNCVCPTWVESNMTKELERDIPGIEASMAPGIPVGRVGRPEEIADTVLFLCSPRASLITGSSLVVDGGMTINLAGTA</sequence>
<dbReference type="Proteomes" id="UP001305414">
    <property type="component" value="Unassembled WGS sequence"/>
</dbReference>
<accession>A0AAN7UKD2</accession>
<dbReference type="EMBL" id="JAWHQM010000006">
    <property type="protein sequence ID" value="KAK5627659.1"/>
    <property type="molecule type" value="Genomic_DNA"/>
</dbReference>
<keyword evidence="5" id="KW-1185">Reference proteome</keyword>
<dbReference type="InterPro" id="IPR002347">
    <property type="entry name" value="SDR_fam"/>
</dbReference>
<gene>
    <name evidence="4" type="ORF">RRF57_003374</name>
</gene>
<dbReference type="SUPFAM" id="SSF51735">
    <property type="entry name" value="NAD(P)-binding Rossmann-fold domains"/>
    <property type="match status" value="1"/>
</dbReference>
<dbReference type="FunFam" id="3.40.50.720:FF:000084">
    <property type="entry name" value="Short-chain dehydrogenase reductase"/>
    <property type="match status" value="1"/>
</dbReference>
<dbReference type="PANTHER" id="PTHR24321:SF12">
    <property type="entry name" value="SHORT-CHAIN DEHYDROGENASE_REDUCTASE FAMILY, PUTATIVE (AFU_ORTHOLOGUE AFUA_5G14340)-RELATED"/>
    <property type="match status" value="1"/>
</dbReference>
<keyword evidence="2" id="KW-0521">NADP</keyword>
<dbReference type="PRINTS" id="PR00081">
    <property type="entry name" value="GDHRDH"/>
</dbReference>
<evidence type="ECO:0000313" key="5">
    <source>
        <dbReference type="Proteomes" id="UP001305414"/>
    </source>
</evidence>
<comment type="caution">
    <text evidence="4">The sequence shown here is derived from an EMBL/GenBank/DDBJ whole genome shotgun (WGS) entry which is preliminary data.</text>
</comment>
<dbReference type="AlphaFoldDB" id="A0AAN7UKD2"/>